<gene>
    <name evidence="1" type="ORF">BACCIP111883_01642</name>
</gene>
<dbReference type="PANTHER" id="PTHR39184:SF1">
    <property type="entry name" value="PBSX PHAGE TERMINASE LARGE SUBUNIT"/>
    <property type="match status" value="1"/>
</dbReference>
<proteinExistence type="predicted"/>
<dbReference type="RefSeq" id="WP_230500776.1">
    <property type="nucleotide sequence ID" value="NZ_CAKJTJ010000006.1"/>
</dbReference>
<dbReference type="PANTHER" id="PTHR39184">
    <property type="match status" value="1"/>
</dbReference>
<name>A0ABN8AAF0_9BACI</name>
<dbReference type="InterPro" id="IPR052380">
    <property type="entry name" value="Viral_DNA_packaging_terminase"/>
</dbReference>
<evidence type="ECO:0000313" key="1">
    <source>
        <dbReference type="EMBL" id="CAG9620871.1"/>
    </source>
</evidence>
<keyword evidence="2" id="KW-1185">Reference proteome</keyword>
<dbReference type="EMBL" id="CAKJTJ010000006">
    <property type="protein sequence ID" value="CAG9620871.1"/>
    <property type="molecule type" value="Genomic_DNA"/>
</dbReference>
<organism evidence="1 2">
    <name type="scientific">Sutcliffiella rhizosphaerae</name>
    <dbReference type="NCBI Taxonomy" id="2880967"/>
    <lineage>
        <taxon>Bacteria</taxon>
        <taxon>Bacillati</taxon>
        <taxon>Bacillota</taxon>
        <taxon>Bacilli</taxon>
        <taxon>Bacillales</taxon>
        <taxon>Bacillaceae</taxon>
        <taxon>Sutcliffiella</taxon>
    </lineage>
</organism>
<comment type="caution">
    <text evidence="1">The sequence shown here is derived from an EMBL/GenBank/DDBJ whole genome shotgun (WGS) entry which is preliminary data.</text>
</comment>
<sequence>MLKRKKNTLFSFRPFSLKQKKLLMWWSDKSPFKNKDMIICHGSIRSGKTIAMIDSFITWSLAKHKHQNFIIAGKSMGALKRNVLEPMFQILTAKGIDYHYHRSGDPYISIGTNIYYLFGANNESSQDTLQGLTAAGALADEAALFPRSFVDQMIGRCSAETGTQGAKVFLNCNPAGPYHWFKKEFIDKAEEKNIYVLHFMMDDNLSLSERVKDRFRRMFSGVFYQRYILGLWVMAEGIIYDMFNRKQHVVKTVERRYSNYYVSIDYGTQNPTTFGLWGLCDGIWYKVKEYHFEGRKGKQKTDTEYSEDLKKFLNGIPAVIIVDPSAASFIAQLKKDGFRVRKAINDVLDGIRNVATALSEEMIKFNDCCIETFKEFDSYVWDEKAADRGEDKPLKKNDHHMDGDRYFVHTILFNNGSMSVLK</sequence>
<evidence type="ECO:0008006" key="3">
    <source>
        <dbReference type="Google" id="ProtNLM"/>
    </source>
</evidence>
<dbReference type="NCBIfam" id="TIGR01547">
    <property type="entry name" value="phage_term_2"/>
    <property type="match status" value="1"/>
</dbReference>
<dbReference type="Pfam" id="PF03237">
    <property type="entry name" value="Terminase_6N"/>
    <property type="match status" value="1"/>
</dbReference>
<reference evidence="1 2" key="1">
    <citation type="submission" date="2021-10" db="EMBL/GenBank/DDBJ databases">
        <authorList>
            <person name="Criscuolo A."/>
        </authorList>
    </citation>
    <scope>NUCLEOTIDE SEQUENCE [LARGE SCALE GENOMIC DNA]</scope>
    <source>
        <strain evidence="2">CIP 111883</strain>
    </source>
</reference>
<dbReference type="Proteomes" id="UP000789833">
    <property type="component" value="Unassembled WGS sequence"/>
</dbReference>
<evidence type="ECO:0000313" key="2">
    <source>
        <dbReference type="Proteomes" id="UP000789833"/>
    </source>
</evidence>
<dbReference type="InterPro" id="IPR027417">
    <property type="entry name" value="P-loop_NTPase"/>
</dbReference>
<accession>A0ABN8AAF0</accession>
<dbReference type="InterPro" id="IPR006437">
    <property type="entry name" value="Phage_terminase_lsu"/>
</dbReference>
<protein>
    <recommendedName>
        <fullName evidence="3">PBSX family phage terminase large subunit</fullName>
    </recommendedName>
</protein>
<dbReference type="Gene3D" id="3.30.420.280">
    <property type="match status" value="1"/>
</dbReference>
<dbReference type="Gene3D" id="3.40.50.300">
    <property type="entry name" value="P-loop containing nucleotide triphosphate hydrolases"/>
    <property type="match status" value="1"/>
</dbReference>